<reference evidence="1 2" key="1">
    <citation type="submission" date="2021-05" db="EMBL/GenBank/DDBJ databases">
        <title>Novel Bacillus species.</title>
        <authorList>
            <person name="Liu G."/>
        </authorList>
    </citation>
    <scope>NUCLEOTIDE SEQUENCE [LARGE SCALE GENOMIC DNA]</scope>
    <source>
        <strain evidence="2">FJAT-49780</strain>
    </source>
</reference>
<protein>
    <submittedName>
        <fullName evidence="1">Major capsid protein</fullName>
    </submittedName>
</protein>
<dbReference type="EMBL" id="JAGYPG010000002">
    <property type="protein sequence ID" value="MBS4195336.1"/>
    <property type="molecule type" value="Genomic_DNA"/>
</dbReference>
<gene>
    <name evidence="1" type="ORF">KHA97_09730</name>
</gene>
<accession>A0A942YIF3</accession>
<dbReference type="Proteomes" id="UP000681414">
    <property type="component" value="Unassembled WGS sequence"/>
</dbReference>
<dbReference type="AlphaFoldDB" id="A0A942YIF3"/>
<dbReference type="RefSeq" id="WP_213124564.1">
    <property type="nucleotide sequence ID" value="NZ_JAGYPG010000002.1"/>
</dbReference>
<evidence type="ECO:0000313" key="1">
    <source>
        <dbReference type="EMBL" id="MBS4195336.1"/>
    </source>
</evidence>
<dbReference type="InterPro" id="IPR005564">
    <property type="entry name" value="Major_capsid_GpE"/>
</dbReference>
<dbReference type="Gene3D" id="3.15.30.10">
    <property type="entry name" value="putative capsid protein of prophage domain like"/>
    <property type="match status" value="1"/>
</dbReference>
<dbReference type="Gene3D" id="3.30.1930.10">
    <property type="entry name" value="capsid protein of prophage domain"/>
    <property type="match status" value="1"/>
</dbReference>
<evidence type="ECO:0000313" key="2">
    <source>
        <dbReference type="Proteomes" id="UP000681414"/>
    </source>
</evidence>
<keyword evidence="2" id="KW-1185">Reference proteome</keyword>
<comment type="caution">
    <text evidence="1">The sequence shown here is derived from an EMBL/GenBank/DDBJ whole genome shotgun (WGS) entry which is preliminary data.</text>
</comment>
<dbReference type="Pfam" id="PF03864">
    <property type="entry name" value="Phage_cap_E"/>
    <property type="match status" value="1"/>
</dbReference>
<proteinExistence type="predicted"/>
<name>A0A942YIF3_9BACI</name>
<sequence>MAGISYLQEFQEPALRGLVTEIENDKAPSLADRFLPNGQTFSTTFAYDIVKKSNHIAAYIGYGAEPPVIDRDAVAHKMGEVAKLGLKYIATEEELLALNQARSNAEKSAMIEQLTVKAADLVNALNKRVDVSKLEALLKGTFSYNKNGVKINVNYGIGAPAVKAGAEAWTASTAKPLSDLIAWHDAYVEKNGKAADAIIMSREALALLQTNDEIITEARGTSGTFSRVSMNEVNDVLAGYGLPNVEVQAQRSITVKDVYTGNDEVIEFLPKYRVVFASVGAGQFLFGPTVENNYQPGIDLRAYDKFEPIQSVIRVAAAGVPVIENPDLIFHADVAAE</sequence>
<organism evidence="1 2">
    <name type="scientific">Lederbergia citri</name>
    <dbReference type="NCBI Taxonomy" id="2833580"/>
    <lineage>
        <taxon>Bacteria</taxon>
        <taxon>Bacillati</taxon>
        <taxon>Bacillota</taxon>
        <taxon>Bacilli</taxon>
        <taxon>Bacillales</taxon>
        <taxon>Bacillaceae</taxon>
        <taxon>Lederbergia</taxon>
    </lineage>
</organism>